<accession>A0A5C3KEP9</accession>
<organism evidence="1 2">
    <name type="scientific">Coprinopsis marcescibilis</name>
    <name type="common">Agaric fungus</name>
    <name type="synonym">Psathyrella marcescibilis</name>
    <dbReference type="NCBI Taxonomy" id="230819"/>
    <lineage>
        <taxon>Eukaryota</taxon>
        <taxon>Fungi</taxon>
        <taxon>Dikarya</taxon>
        <taxon>Basidiomycota</taxon>
        <taxon>Agaricomycotina</taxon>
        <taxon>Agaricomycetes</taxon>
        <taxon>Agaricomycetidae</taxon>
        <taxon>Agaricales</taxon>
        <taxon>Agaricineae</taxon>
        <taxon>Psathyrellaceae</taxon>
        <taxon>Coprinopsis</taxon>
    </lineage>
</organism>
<proteinExistence type="predicted"/>
<evidence type="ECO:0000313" key="2">
    <source>
        <dbReference type="Proteomes" id="UP000307440"/>
    </source>
</evidence>
<dbReference type="Proteomes" id="UP000307440">
    <property type="component" value="Unassembled WGS sequence"/>
</dbReference>
<protein>
    <submittedName>
        <fullName evidence="1">Uncharacterized protein</fullName>
    </submittedName>
</protein>
<gene>
    <name evidence="1" type="ORF">FA15DRAFT_660596</name>
</gene>
<dbReference type="AlphaFoldDB" id="A0A5C3KEP9"/>
<keyword evidence="2" id="KW-1185">Reference proteome</keyword>
<sequence length="434" mass="48392">MAGKSRRESQVLAVASYHALRVELSDQYVLNERGRIACFCSGRNRGIVGVISRYQEESCRAVLSRMFVNHNETVARRCESVSTLAPNAIKRSFVLRMFKAHPFFRRGSSVVKTRMRSKCCFVGANALVQDYLLRLPSAVFAVTIGIFSVRWLTGFSKLPDFQVGLPLPFVSTAMDRESREGELTEGRGTKINIVSARRMQALFGFVVVVTALERSTQSSYSLAVFTTCMARAVSSTKMTVFVRTPRKEGETEAFSTDVDARFACINQVFRFSQNEYKGFSSIENARAARRFELENEIWGPVDVEEKAHGGAFTQGELKAHLCSPECLLPHVSVPLNDCTVKEQVKVSFEHSDSESEKVLGIRCFPPRLSAQSSGPRIWMVSRSVSAYAPPIASLVSLVRAKVCLFFSLYSLRVPAALHQPFRDGFHPSAPLDRP</sequence>
<name>A0A5C3KEP9_COPMA</name>
<evidence type="ECO:0000313" key="1">
    <source>
        <dbReference type="EMBL" id="TFK18566.1"/>
    </source>
</evidence>
<reference evidence="1 2" key="1">
    <citation type="journal article" date="2019" name="Nat. Ecol. Evol.">
        <title>Megaphylogeny resolves global patterns of mushroom evolution.</title>
        <authorList>
            <person name="Varga T."/>
            <person name="Krizsan K."/>
            <person name="Foldi C."/>
            <person name="Dima B."/>
            <person name="Sanchez-Garcia M."/>
            <person name="Sanchez-Ramirez S."/>
            <person name="Szollosi G.J."/>
            <person name="Szarkandi J.G."/>
            <person name="Papp V."/>
            <person name="Albert L."/>
            <person name="Andreopoulos W."/>
            <person name="Angelini C."/>
            <person name="Antonin V."/>
            <person name="Barry K.W."/>
            <person name="Bougher N.L."/>
            <person name="Buchanan P."/>
            <person name="Buyck B."/>
            <person name="Bense V."/>
            <person name="Catcheside P."/>
            <person name="Chovatia M."/>
            <person name="Cooper J."/>
            <person name="Damon W."/>
            <person name="Desjardin D."/>
            <person name="Finy P."/>
            <person name="Geml J."/>
            <person name="Haridas S."/>
            <person name="Hughes K."/>
            <person name="Justo A."/>
            <person name="Karasinski D."/>
            <person name="Kautmanova I."/>
            <person name="Kiss B."/>
            <person name="Kocsube S."/>
            <person name="Kotiranta H."/>
            <person name="LaButti K.M."/>
            <person name="Lechner B.E."/>
            <person name="Liimatainen K."/>
            <person name="Lipzen A."/>
            <person name="Lukacs Z."/>
            <person name="Mihaltcheva S."/>
            <person name="Morgado L.N."/>
            <person name="Niskanen T."/>
            <person name="Noordeloos M.E."/>
            <person name="Ohm R.A."/>
            <person name="Ortiz-Santana B."/>
            <person name="Ovrebo C."/>
            <person name="Racz N."/>
            <person name="Riley R."/>
            <person name="Savchenko A."/>
            <person name="Shiryaev A."/>
            <person name="Soop K."/>
            <person name="Spirin V."/>
            <person name="Szebenyi C."/>
            <person name="Tomsovsky M."/>
            <person name="Tulloss R.E."/>
            <person name="Uehling J."/>
            <person name="Grigoriev I.V."/>
            <person name="Vagvolgyi C."/>
            <person name="Papp T."/>
            <person name="Martin F.M."/>
            <person name="Miettinen O."/>
            <person name="Hibbett D.S."/>
            <person name="Nagy L.G."/>
        </authorList>
    </citation>
    <scope>NUCLEOTIDE SEQUENCE [LARGE SCALE GENOMIC DNA]</scope>
    <source>
        <strain evidence="1 2">CBS 121175</strain>
    </source>
</reference>
<dbReference type="EMBL" id="ML210392">
    <property type="protein sequence ID" value="TFK18566.1"/>
    <property type="molecule type" value="Genomic_DNA"/>
</dbReference>